<reference evidence="2" key="5">
    <citation type="journal article" date="2021" name="G3 (Bethesda)">
        <title>Aegilops tauschii genome assembly Aet v5.0 features greater sequence contiguity and improved annotation.</title>
        <authorList>
            <person name="Wang L."/>
            <person name="Zhu T."/>
            <person name="Rodriguez J.C."/>
            <person name="Deal K.R."/>
            <person name="Dubcovsky J."/>
            <person name="McGuire P.E."/>
            <person name="Lux T."/>
            <person name="Spannagl M."/>
            <person name="Mayer K.F.X."/>
            <person name="Baldrich P."/>
            <person name="Meyers B.C."/>
            <person name="Huo N."/>
            <person name="Gu Y.Q."/>
            <person name="Zhou H."/>
            <person name="Devos K.M."/>
            <person name="Bennetzen J.L."/>
            <person name="Unver T."/>
            <person name="Budak H."/>
            <person name="Gulick P.J."/>
            <person name="Galiba G."/>
            <person name="Kalapos B."/>
            <person name="Nelson D.R."/>
            <person name="Li P."/>
            <person name="You F.M."/>
            <person name="Luo M.C."/>
            <person name="Dvorak J."/>
        </authorList>
    </citation>
    <scope>NUCLEOTIDE SEQUENCE [LARGE SCALE GENOMIC DNA]</scope>
    <source>
        <strain evidence="2">cv. AL8/78</strain>
    </source>
</reference>
<evidence type="ECO:0000259" key="1">
    <source>
        <dbReference type="Pfam" id="PF00078"/>
    </source>
</evidence>
<evidence type="ECO:0000313" key="2">
    <source>
        <dbReference type="EnsemblPlants" id="AET5Gv20046400.4"/>
    </source>
</evidence>
<reference evidence="3" key="1">
    <citation type="journal article" date="2014" name="Science">
        <title>Ancient hybridizations among the ancestral genomes of bread wheat.</title>
        <authorList>
            <consortium name="International Wheat Genome Sequencing Consortium,"/>
            <person name="Marcussen T."/>
            <person name="Sandve S.R."/>
            <person name="Heier L."/>
            <person name="Spannagl M."/>
            <person name="Pfeifer M."/>
            <person name="Jakobsen K.S."/>
            <person name="Wulff B.B."/>
            <person name="Steuernagel B."/>
            <person name="Mayer K.F."/>
            <person name="Olsen O.A."/>
        </authorList>
    </citation>
    <scope>NUCLEOTIDE SEQUENCE [LARGE SCALE GENOMIC DNA]</scope>
    <source>
        <strain evidence="3">cv. AL8/78</strain>
    </source>
</reference>
<keyword evidence="3" id="KW-1185">Reference proteome</keyword>
<dbReference type="Proteomes" id="UP000015105">
    <property type="component" value="Chromosome 5D"/>
</dbReference>
<dbReference type="AlphaFoldDB" id="A0A453JHW0"/>
<evidence type="ECO:0000313" key="3">
    <source>
        <dbReference type="Proteomes" id="UP000015105"/>
    </source>
</evidence>
<dbReference type="InterPro" id="IPR000477">
    <property type="entry name" value="RT_dom"/>
</dbReference>
<accession>A0A453JHW0</accession>
<name>A0A453JHW0_AEGTS</name>
<sequence length="146" mass="16592">MKACLAPGPDGLPVVFFQKFWEILRLVINPMFHEFYIGTLDMARINYGVISLIPKVVGATDIRHFRPITVINVLERIFAKVCATRLSPVAERIAHPLQSAFLKGRRIHDGILALHEIVHEVASKGLKGVFLKLDFQKAYDHLDWSF</sequence>
<dbReference type="Pfam" id="PF00078">
    <property type="entry name" value="RVT_1"/>
    <property type="match status" value="1"/>
</dbReference>
<reference evidence="2" key="4">
    <citation type="submission" date="2019-03" db="UniProtKB">
        <authorList>
            <consortium name="EnsemblPlants"/>
        </authorList>
    </citation>
    <scope>IDENTIFICATION</scope>
</reference>
<dbReference type="Gramene" id="AET5Gv20046400.4">
    <property type="protein sequence ID" value="AET5Gv20046400.4"/>
    <property type="gene ID" value="AET5Gv20046400"/>
</dbReference>
<feature type="domain" description="Reverse transcriptase" evidence="1">
    <location>
        <begin position="62"/>
        <end position="145"/>
    </location>
</feature>
<dbReference type="EnsemblPlants" id="AET5Gv20046400.4">
    <property type="protein sequence ID" value="AET5Gv20046400.4"/>
    <property type="gene ID" value="AET5Gv20046400"/>
</dbReference>
<reference evidence="2" key="3">
    <citation type="journal article" date="2017" name="Nature">
        <title>Genome sequence of the progenitor of the wheat D genome Aegilops tauschii.</title>
        <authorList>
            <person name="Luo M.C."/>
            <person name="Gu Y.Q."/>
            <person name="Puiu D."/>
            <person name="Wang H."/>
            <person name="Twardziok S.O."/>
            <person name="Deal K.R."/>
            <person name="Huo N."/>
            <person name="Zhu T."/>
            <person name="Wang L."/>
            <person name="Wang Y."/>
            <person name="McGuire P.E."/>
            <person name="Liu S."/>
            <person name="Long H."/>
            <person name="Ramasamy R.K."/>
            <person name="Rodriguez J.C."/>
            <person name="Van S.L."/>
            <person name="Yuan L."/>
            <person name="Wang Z."/>
            <person name="Xia Z."/>
            <person name="Xiao L."/>
            <person name="Anderson O.D."/>
            <person name="Ouyang S."/>
            <person name="Liang Y."/>
            <person name="Zimin A.V."/>
            <person name="Pertea G."/>
            <person name="Qi P."/>
            <person name="Bennetzen J.L."/>
            <person name="Dai X."/>
            <person name="Dawson M.W."/>
            <person name="Muller H.G."/>
            <person name="Kugler K."/>
            <person name="Rivarola-Duarte L."/>
            <person name="Spannagl M."/>
            <person name="Mayer K.F.X."/>
            <person name="Lu F.H."/>
            <person name="Bevan M.W."/>
            <person name="Leroy P."/>
            <person name="Li P."/>
            <person name="You F.M."/>
            <person name="Sun Q."/>
            <person name="Liu Z."/>
            <person name="Lyons E."/>
            <person name="Wicker T."/>
            <person name="Salzberg S.L."/>
            <person name="Devos K.M."/>
            <person name="Dvorak J."/>
        </authorList>
    </citation>
    <scope>NUCLEOTIDE SEQUENCE [LARGE SCALE GENOMIC DNA]</scope>
    <source>
        <strain evidence="2">cv. AL8/78</strain>
    </source>
</reference>
<dbReference type="STRING" id="200361.A0A453JHW0"/>
<organism evidence="2 3">
    <name type="scientific">Aegilops tauschii subsp. strangulata</name>
    <name type="common">Goatgrass</name>
    <dbReference type="NCBI Taxonomy" id="200361"/>
    <lineage>
        <taxon>Eukaryota</taxon>
        <taxon>Viridiplantae</taxon>
        <taxon>Streptophyta</taxon>
        <taxon>Embryophyta</taxon>
        <taxon>Tracheophyta</taxon>
        <taxon>Spermatophyta</taxon>
        <taxon>Magnoliopsida</taxon>
        <taxon>Liliopsida</taxon>
        <taxon>Poales</taxon>
        <taxon>Poaceae</taxon>
        <taxon>BOP clade</taxon>
        <taxon>Pooideae</taxon>
        <taxon>Triticodae</taxon>
        <taxon>Triticeae</taxon>
        <taxon>Triticinae</taxon>
        <taxon>Aegilops</taxon>
    </lineage>
</organism>
<protein>
    <recommendedName>
        <fullName evidence="1">Reverse transcriptase domain-containing protein</fullName>
    </recommendedName>
</protein>
<proteinExistence type="predicted"/>
<reference evidence="3" key="2">
    <citation type="journal article" date="2017" name="Nat. Plants">
        <title>The Aegilops tauschii genome reveals multiple impacts of transposons.</title>
        <authorList>
            <person name="Zhao G."/>
            <person name="Zou C."/>
            <person name="Li K."/>
            <person name="Wang K."/>
            <person name="Li T."/>
            <person name="Gao L."/>
            <person name="Zhang X."/>
            <person name="Wang H."/>
            <person name="Yang Z."/>
            <person name="Liu X."/>
            <person name="Jiang W."/>
            <person name="Mao L."/>
            <person name="Kong X."/>
            <person name="Jiao Y."/>
            <person name="Jia J."/>
        </authorList>
    </citation>
    <scope>NUCLEOTIDE SEQUENCE [LARGE SCALE GENOMIC DNA]</scope>
    <source>
        <strain evidence="3">cv. AL8/78</strain>
    </source>
</reference>
<dbReference type="PANTHER" id="PTHR19446">
    <property type="entry name" value="REVERSE TRANSCRIPTASES"/>
    <property type="match status" value="1"/>
</dbReference>